<evidence type="ECO:0000313" key="8">
    <source>
        <dbReference type="EMBL" id="RIW35030.1"/>
    </source>
</evidence>
<feature type="transmembrane region" description="Helical" evidence="4">
    <location>
        <begin position="194"/>
        <end position="215"/>
    </location>
</feature>
<comment type="subcellular location">
    <subcellularLocation>
        <location evidence="1">Cell membrane</location>
    </subcellularLocation>
</comment>
<dbReference type="InterPro" id="IPR003660">
    <property type="entry name" value="HAMP_dom"/>
</dbReference>
<evidence type="ECO:0000259" key="7">
    <source>
        <dbReference type="PROSITE" id="PS51832"/>
    </source>
</evidence>
<dbReference type="PANTHER" id="PTHR43155:SF2">
    <property type="entry name" value="CYCLIC DI-GMP PHOSPHODIESTERASE PA4108"/>
    <property type="match status" value="1"/>
</dbReference>
<evidence type="ECO:0000256" key="4">
    <source>
        <dbReference type="SAM" id="Phobius"/>
    </source>
</evidence>
<dbReference type="InterPro" id="IPR003607">
    <property type="entry name" value="HD/PDEase_dom"/>
</dbReference>
<feature type="transmembrane region" description="Helical" evidence="4">
    <location>
        <begin position="227"/>
        <end position="250"/>
    </location>
</feature>
<evidence type="ECO:0000313" key="9">
    <source>
        <dbReference type="Proteomes" id="UP000265801"/>
    </source>
</evidence>
<dbReference type="SMART" id="SM00471">
    <property type="entry name" value="HDc"/>
    <property type="match status" value="1"/>
</dbReference>
<keyword evidence="4" id="KW-0812">Transmembrane</keyword>
<dbReference type="GO" id="GO:0005886">
    <property type="term" value="C:plasma membrane"/>
    <property type="evidence" value="ECO:0007669"/>
    <property type="project" value="UniProtKB-SubCell"/>
</dbReference>
<dbReference type="PROSITE" id="PS51831">
    <property type="entry name" value="HD"/>
    <property type="match status" value="1"/>
</dbReference>
<protein>
    <submittedName>
        <fullName evidence="8">HD domain-containing protein</fullName>
    </submittedName>
</protein>
<evidence type="ECO:0000256" key="2">
    <source>
        <dbReference type="ARBA" id="ARBA00022475"/>
    </source>
</evidence>
<dbReference type="CDD" id="cd00077">
    <property type="entry name" value="HDc"/>
    <property type="match status" value="1"/>
</dbReference>
<dbReference type="InterPro" id="IPR006675">
    <property type="entry name" value="HDIG_dom"/>
</dbReference>
<evidence type="ECO:0000259" key="5">
    <source>
        <dbReference type="PROSITE" id="PS50885"/>
    </source>
</evidence>
<dbReference type="InterPro" id="IPR037522">
    <property type="entry name" value="HD_GYP_dom"/>
</dbReference>
<proteinExistence type="predicted"/>
<dbReference type="PROSITE" id="PS50885">
    <property type="entry name" value="HAMP"/>
    <property type="match status" value="1"/>
</dbReference>
<dbReference type="Gene3D" id="6.10.340.10">
    <property type="match status" value="1"/>
</dbReference>
<sequence>MALFPAFQKRMFINYIFGSLIAVLGVGSVFIFQTLDLPGRQSQYMILIISISLLFMFTAEYLVYSRHIAPLKAVYRKQDHSLEVLRKAYIHSLHFPLLTVRRIMLPHFLGLAIPATSLSYLFIRSGHLSIPYSYIGYAWAGAFLIASMHALIEFHLTFRTAAPVSSDIAAKALQLYNIDFLKEKQFHLSLKRKLLAGSLFLALFPVLLFSLALQVRLSITLEPQTDYWNWAGVLILIILVMAVASTVLIFKSIEDPVKELQEGFRGIELGKPEPMVNPYTDEFSDLINGFNNMVVSLQQKEEKNEQLITSFFDVIAAALDARDPYTAGHSQRVAEYSVKIAESARWPLPKIELLRKSALLHDIGKIGIRDEVLLKEGKLTDEQFDQIKLHPVIGASILEGINLTEELLPILPGIKYHHERLDGKGYPEGLSGLQIPEFGRMIAVADAYDAMTSDRPYRKGMSITKALSILESGKGTQWDPEYVAHFVSIVRNNFQSSTKQASASG</sequence>
<feature type="transmembrane region" description="Helical" evidence="4">
    <location>
        <begin position="134"/>
        <end position="152"/>
    </location>
</feature>
<evidence type="ECO:0000259" key="6">
    <source>
        <dbReference type="PROSITE" id="PS51831"/>
    </source>
</evidence>
<dbReference type="OrthoDB" id="9759601at2"/>
<dbReference type="Proteomes" id="UP000265801">
    <property type="component" value="Unassembled WGS sequence"/>
</dbReference>
<keyword evidence="9" id="KW-1185">Reference proteome</keyword>
<dbReference type="Gene3D" id="1.10.3210.10">
    <property type="entry name" value="Hypothetical protein af1432"/>
    <property type="match status" value="1"/>
</dbReference>
<accession>A0A3A1R013</accession>
<feature type="domain" description="HAMP" evidence="5">
    <location>
        <begin position="251"/>
        <end position="302"/>
    </location>
</feature>
<feature type="transmembrane region" description="Helical" evidence="4">
    <location>
        <begin position="12"/>
        <end position="32"/>
    </location>
</feature>
<gene>
    <name evidence="8" type="ORF">D3H55_08250</name>
</gene>
<dbReference type="SUPFAM" id="SSF109604">
    <property type="entry name" value="HD-domain/PDEase-like"/>
    <property type="match status" value="1"/>
</dbReference>
<dbReference type="EMBL" id="QXIR01000009">
    <property type="protein sequence ID" value="RIW35030.1"/>
    <property type="molecule type" value="Genomic_DNA"/>
</dbReference>
<dbReference type="PROSITE" id="PS51832">
    <property type="entry name" value="HD_GYP"/>
    <property type="match status" value="1"/>
</dbReference>
<feature type="transmembrane region" description="Helical" evidence="4">
    <location>
        <begin position="103"/>
        <end position="122"/>
    </location>
</feature>
<comment type="caution">
    <text evidence="8">The sequence shown here is derived from an EMBL/GenBank/DDBJ whole genome shotgun (WGS) entry which is preliminary data.</text>
</comment>
<dbReference type="NCBIfam" id="TIGR00277">
    <property type="entry name" value="HDIG"/>
    <property type="match status" value="1"/>
</dbReference>
<dbReference type="Pfam" id="PF13487">
    <property type="entry name" value="HD_5"/>
    <property type="match status" value="1"/>
</dbReference>
<keyword evidence="4" id="KW-1133">Transmembrane helix</keyword>
<feature type="domain" description="HD-GYP" evidence="7">
    <location>
        <begin position="304"/>
        <end position="502"/>
    </location>
</feature>
<dbReference type="PANTHER" id="PTHR43155">
    <property type="entry name" value="CYCLIC DI-GMP PHOSPHODIESTERASE PA4108-RELATED"/>
    <property type="match status" value="1"/>
</dbReference>
<evidence type="ECO:0000256" key="3">
    <source>
        <dbReference type="ARBA" id="ARBA00023136"/>
    </source>
</evidence>
<dbReference type="GO" id="GO:0007165">
    <property type="term" value="P:signal transduction"/>
    <property type="evidence" value="ECO:0007669"/>
    <property type="project" value="InterPro"/>
</dbReference>
<feature type="transmembrane region" description="Helical" evidence="4">
    <location>
        <begin position="44"/>
        <end position="64"/>
    </location>
</feature>
<keyword evidence="2" id="KW-1003">Cell membrane</keyword>
<dbReference type="InterPro" id="IPR006674">
    <property type="entry name" value="HD_domain"/>
</dbReference>
<dbReference type="RefSeq" id="WP_119546432.1">
    <property type="nucleotide sequence ID" value="NZ_QXIR01000009.1"/>
</dbReference>
<dbReference type="AlphaFoldDB" id="A0A3A1R013"/>
<name>A0A3A1R013_9BACI</name>
<feature type="domain" description="HD" evidence="6">
    <location>
        <begin position="326"/>
        <end position="451"/>
    </location>
</feature>
<evidence type="ECO:0000256" key="1">
    <source>
        <dbReference type="ARBA" id="ARBA00004236"/>
    </source>
</evidence>
<organism evidence="8 9">
    <name type="scientific">Bacillus salacetis</name>
    <dbReference type="NCBI Taxonomy" id="2315464"/>
    <lineage>
        <taxon>Bacteria</taxon>
        <taxon>Bacillati</taxon>
        <taxon>Bacillota</taxon>
        <taxon>Bacilli</taxon>
        <taxon>Bacillales</taxon>
        <taxon>Bacillaceae</taxon>
        <taxon>Bacillus</taxon>
    </lineage>
</organism>
<reference evidence="8 9" key="1">
    <citation type="submission" date="2018-09" db="EMBL/GenBank/DDBJ databases">
        <title>Bacillus saliacetes sp. nov., isolated from Thai shrimp paste (Ka-pi).</title>
        <authorList>
            <person name="Daroonpunt R."/>
            <person name="Tanasupawat S."/>
            <person name="Yiamsombut S."/>
        </authorList>
    </citation>
    <scope>NUCLEOTIDE SEQUENCE [LARGE SCALE GENOMIC DNA]</scope>
    <source>
        <strain evidence="8 9">SKP7-4</strain>
    </source>
</reference>
<keyword evidence="3 4" id="KW-0472">Membrane</keyword>